<dbReference type="GeneID" id="64600649"/>
<gene>
    <name evidence="1" type="ORF">HD556DRAFT_1445132</name>
</gene>
<dbReference type="EMBL" id="JABBWE010000041">
    <property type="protein sequence ID" value="KAG1791773.1"/>
    <property type="molecule type" value="Genomic_DNA"/>
</dbReference>
<dbReference type="OrthoDB" id="2686844at2759"/>
<evidence type="ECO:0000313" key="2">
    <source>
        <dbReference type="Proteomes" id="UP000719766"/>
    </source>
</evidence>
<proteinExistence type="predicted"/>
<dbReference type="RefSeq" id="XP_041158538.1">
    <property type="nucleotide sequence ID" value="XM_041306885.1"/>
</dbReference>
<keyword evidence="2" id="KW-1185">Reference proteome</keyword>
<comment type="caution">
    <text evidence="1">The sequence shown here is derived from an EMBL/GenBank/DDBJ whole genome shotgun (WGS) entry which is preliminary data.</text>
</comment>
<accession>A0A9P7AMY2</accession>
<dbReference type="Proteomes" id="UP000719766">
    <property type="component" value="Unassembled WGS sequence"/>
</dbReference>
<sequence>MSCRLLAQVVYLQAQATKQQSRKSSSNTPMLPISRVSQSYADDLESLFYMFIYICIKYSSPHGEERQEPAKDPPHEILPDSWMTLDLNACKLKKVYFLAVSSEEACIINQSHPYFANLIPLVKEWCTLLKYNMEIQVTFDSILDMLEHHLAALPEGISLFSSTKENLKKFAVGLNDLVKHLKHIAKRESSIRTESPISMHLANLKRKRAEAEDESG</sequence>
<name>A0A9P7AMY2_9AGAM</name>
<reference evidence="1" key="1">
    <citation type="journal article" date="2020" name="New Phytol.">
        <title>Comparative genomics reveals dynamic genome evolution in host specialist ectomycorrhizal fungi.</title>
        <authorList>
            <person name="Lofgren L.A."/>
            <person name="Nguyen N.H."/>
            <person name="Vilgalys R."/>
            <person name="Ruytinx J."/>
            <person name="Liao H.L."/>
            <person name="Branco S."/>
            <person name="Kuo A."/>
            <person name="LaButti K."/>
            <person name="Lipzen A."/>
            <person name="Andreopoulos W."/>
            <person name="Pangilinan J."/>
            <person name="Riley R."/>
            <person name="Hundley H."/>
            <person name="Na H."/>
            <person name="Barry K."/>
            <person name="Grigoriev I.V."/>
            <person name="Stajich J.E."/>
            <person name="Kennedy P.G."/>
        </authorList>
    </citation>
    <scope>NUCLEOTIDE SEQUENCE</scope>
    <source>
        <strain evidence="1">S12</strain>
    </source>
</reference>
<organism evidence="1 2">
    <name type="scientific">Suillus plorans</name>
    <dbReference type="NCBI Taxonomy" id="116603"/>
    <lineage>
        <taxon>Eukaryota</taxon>
        <taxon>Fungi</taxon>
        <taxon>Dikarya</taxon>
        <taxon>Basidiomycota</taxon>
        <taxon>Agaricomycotina</taxon>
        <taxon>Agaricomycetes</taxon>
        <taxon>Agaricomycetidae</taxon>
        <taxon>Boletales</taxon>
        <taxon>Suillineae</taxon>
        <taxon>Suillaceae</taxon>
        <taxon>Suillus</taxon>
    </lineage>
</organism>
<dbReference type="AlphaFoldDB" id="A0A9P7AMY2"/>
<evidence type="ECO:0000313" key="1">
    <source>
        <dbReference type="EMBL" id="KAG1791773.1"/>
    </source>
</evidence>
<protein>
    <submittedName>
        <fullName evidence="1">Uncharacterized protein</fullName>
    </submittedName>
</protein>